<comment type="similarity">
    <text evidence="2">Belongs to the krueppel C2H2-type zinc-finger protein family.</text>
</comment>
<gene>
    <name evidence="14" type="ORF">KC01_LOCUS14337</name>
</gene>
<feature type="compositionally biased region" description="Low complexity" evidence="12">
    <location>
        <begin position="342"/>
        <end position="370"/>
    </location>
</feature>
<dbReference type="FunFam" id="3.30.160.60:FF:000508">
    <property type="entry name" value="Myeloid zinc finger 1"/>
    <property type="match status" value="1"/>
</dbReference>
<dbReference type="GO" id="GO:0042802">
    <property type="term" value="F:identical protein binding"/>
    <property type="evidence" value="ECO:0007669"/>
    <property type="project" value="UniProtKB-ARBA"/>
</dbReference>
<dbReference type="GO" id="GO:0000978">
    <property type="term" value="F:RNA polymerase II cis-regulatory region sequence-specific DNA binding"/>
    <property type="evidence" value="ECO:0007669"/>
    <property type="project" value="TreeGrafter"/>
</dbReference>
<evidence type="ECO:0000256" key="8">
    <source>
        <dbReference type="ARBA" id="ARBA00023125"/>
    </source>
</evidence>
<evidence type="ECO:0000259" key="13">
    <source>
        <dbReference type="PROSITE" id="PS50157"/>
    </source>
</evidence>
<evidence type="ECO:0000256" key="11">
    <source>
        <dbReference type="PROSITE-ProRule" id="PRU00042"/>
    </source>
</evidence>
<proteinExistence type="inferred from homology"/>
<feature type="domain" description="C2H2-type" evidence="13">
    <location>
        <begin position="275"/>
        <end position="302"/>
    </location>
</feature>
<dbReference type="PROSITE" id="PS50157">
    <property type="entry name" value="ZINC_FINGER_C2H2_2"/>
    <property type="match status" value="6"/>
</dbReference>
<reference evidence="14 15" key="1">
    <citation type="submission" date="2024-04" db="EMBL/GenBank/DDBJ databases">
        <authorList>
            <person name="Waldvogel A.-M."/>
            <person name="Schoenle A."/>
        </authorList>
    </citation>
    <scope>NUCLEOTIDE SEQUENCE [LARGE SCALE GENOMIC DNA]</scope>
</reference>
<keyword evidence="3" id="KW-0479">Metal-binding</keyword>
<keyword evidence="6" id="KW-0862">Zinc</keyword>
<evidence type="ECO:0000256" key="10">
    <source>
        <dbReference type="ARBA" id="ARBA00023242"/>
    </source>
</evidence>
<keyword evidence="15" id="KW-1185">Reference proteome</keyword>
<feature type="domain" description="C2H2-type" evidence="13">
    <location>
        <begin position="247"/>
        <end position="274"/>
    </location>
</feature>
<feature type="domain" description="C2H2-type" evidence="13">
    <location>
        <begin position="212"/>
        <end position="235"/>
    </location>
</feature>
<evidence type="ECO:0000256" key="7">
    <source>
        <dbReference type="ARBA" id="ARBA00023015"/>
    </source>
</evidence>
<evidence type="ECO:0000256" key="4">
    <source>
        <dbReference type="ARBA" id="ARBA00022737"/>
    </source>
</evidence>
<dbReference type="GO" id="GO:0008270">
    <property type="term" value="F:zinc ion binding"/>
    <property type="evidence" value="ECO:0007669"/>
    <property type="project" value="UniProtKB-KW"/>
</dbReference>
<feature type="compositionally biased region" description="Polar residues" evidence="12">
    <location>
        <begin position="388"/>
        <end position="399"/>
    </location>
</feature>
<sequence>MCRMRAQLREMVRLRLDAAAEEICVMFEAILTEYDREVHRLTERGPGSEPRKSGAKEPGGESPTADTAPDHYSYDISRPTEPVQTGIGRSRPFEEVQTGPDRSRPMELFIKQEPEDPEEQTEILQVKFQTGPPSPGAMDLSTAPHALVEGVRRKPHICPICSKAYSWRSHLEIHLRVHTGEKPFGCSVCGKLFSKKLYLVTHLRRHTGEKPFSCSICHDRFISKDSVVKHMMVLHPSLCASEQRAKHVCSQCAKVFTSRSHLEMHLRVHTGEKPFSCSECGQSFSQKATLLGHMTRHTGERPFSCSVCEKTFRQKNHLRKHFNTHLRRLQKDSQGSSLQHGPYSSSRLEGSSSSQLQSFPSTLQQPPSSSVRLGPEQLQVLQGDSPLQGPSQLLGSFSEDSFDFSA</sequence>
<dbReference type="Proteomes" id="UP001497482">
    <property type="component" value="Chromosome 16"/>
</dbReference>
<feature type="domain" description="C2H2-type" evidence="13">
    <location>
        <begin position="156"/>
        <end position="183"/>
    </location>
</feature>
<feature type="compositionally biased region" description="Basic and acidic residues" evidence="12">
    <location>
        <begin position="49"/>
        <end position="59"/>
    </location>
</feature>
<dbReference type="Pfam" id="PF00096">
    <property type="entry name" value="zf-C2H2"/>
    <property type="match status" value="5"/>
</dbReference>
<dbReference type="PANTHER" id="PTHR24384:SF189">
    <property type="entry name" value="C2H2-TYPE DOMAIN-CONTAINING PROTEIN-RELATED"/>
    <property type="match status" value="1"/>
</dbReference>
<dbReference type="GO" id="GO:0005634">
    <property type="term" value="C:nucleus"/>
    <property type="evidence" value="ECO:0007669"/>
    <property type="project" value="UniProtKB-SubCell"/>
</dbReference>
<accession>A0AAV2K656</accession>
<dbReference type="InterPro" id="IPR036236">
    <property type="entry name" value="Znf_C2H2_sf"/>
</dbReference>
<keyword evidence="8" id="KW-0238">DNA-binding</keyword>
<keyword evidence="4" id="KW-0677">Repeat</keyword>
<dbReference type="PANTHER" id="PTHR24384">
    <property type="entry name" value="FINGER PUTATIVE TRANSCRIPTION FACTOR FAMILY-RELATED"/>
    <property type="match status" value="1"/>
</dbReference>
<evidence type="ECO:0000256" key="5">
    <source>
        <dbReference type="ARBA" id="ARBA00022771"/>
    </source>
</evidence>
<dbReference type="SUPFAM" id="SSF57667">
    <property type="entry name" value="beta-beta-alpha zinc fingers"/>
    <property type="match status" value="4"/>
</dbReference>
<evidence type="ECO:0000256" key="9">
    <source>
        <dbReference type="ARBA" id="ARBA00023163"/>
    </source>
</evidence>
<keyword evidence="9" id="KW-0804">Transcription</keyword>
<dbReference type="AlphaFoldDB" id="A0AAV2K656"/>
<dbReference type="EMBL" id="OZ035838">
    <property type="protein sequence ID" value="CAL1583928.1"/>
    <property type="molecule type" value="Genomic_DNA"/>
</dbReference>
<keyword evidence="5 11" id="KW-0863">Zinc-finger</keyword>
<dbReference type="Gene3D" id="3.30.160.60">
    <property type="entry name" value="Classic Zinc Finger"/>
    <property type="match status" value="6"/>
</dbReference>
<dbReference type="SMART" id="SM00355">
    <property type="entry name" value="ZnF_C2H2"/>
    <property type="match status" value="6"/>
</dbReference>
<keyword evidence="10" id="KW-0539">Nucleus</keyword>
<feature type="domain" description="C2H2-type" evidence="13">
    <location>
        <begin position="184"/>
        <end position="211"/>
    </location>
</feature>
<name>A0AAV2K656_KNICA</name>
<dbReference type="FunFam" id="3.30.160.60:FF:001818">
    <property type="entry name" value="GDNF-inducible zinc finger protein 1 isoform X1"/>
    <property type="match status" value="1"/>
</dbReference>
<dbReference type="InterPro" id="IPR050752">
    <property type="entry name" value="C2H2-ZF_domain"/>
</dbReference>
<evidence type="ECO:0000256" key="3">
    <source>
        <dbReference type="ARBA" id="ARBA00022723"/>
    </source>
</evidence>
<feature type="region of interest" description="Disordered" evidence="12">
    <location>
        <begin position="328"/>
        <end position="406"/>
    </location>
</feature>
<dbReference type="PROSITE" id="PS00028">
    <property type="entry name" value="ZINC_FINGER_C2H2_1"/>
    <property type="match status" value="5"/>
</dbReference>
<dbReference type="FunFam" id="3.30.160.60:FF:000358">
    <property type="entry name" value="zinc finger protein 24"/>
    <property type="match status" value="1"/>
</dbReference>
<evidence type="ECO:0000313" key="14">
    <source>
        <dbReference type="EMBL" id="CAL1583928.1"/>
    </source>
</evidence>
<evidence type="ECO:0000256" key="2">
    <source>
        <dbReference type="ARBA" id="ARBA00006991"/>
    </source>
</evidence>
<comment type="subcellular location">
    <subcellularLocation>
        <location evidence="1">Nucleus</location>
    </subcellularLocation>
</comment>
<feature type="region of interest" description="Disordered" evidence="12">
    <location>
        <begin position="41"/>
        <end position="105"/>
    </location>
</feature>
<dbReference type="InterPro" id="IPR013087">
    <property type="entry name" value="Znf_C2H2_type"/>
</dbReference>
<keyword evidence="7" id="KW-0805">Transcription regulation</keyword>
<protein>
    <recommendedName>
        <fullName evidence="13">C2H2-type domain-containing protein</fullName>
    </recommendedName>
</protein>
<evidence type="ECO:0000313" key="15">
    <source>
        <dbReference type="Proteomes" id="UP001497482"/>
    </source>
</evidence>
<dbReference type="FunFam" id="3.30.160.60:FF:000110">
    <property type="entry name" value="Zinc finger protein-like"/>
    <property type="match status" value="1"/>
</dbReference>
<dbReference type="GO" id="GO:0000981">
    <property type="term" value="F:DNA-binding transcription factor activity, RNA polymerase II-specific"/>
    <property type="evidence" value="ECO:0007669"/>
    <property type="project" value="TreeGrafter"/>
</dbReference>
<organism evidence="14 15">
    <name type="scientific">Knipowitschia caucasica</name>
    <name type="common">Caucasian dwarf goby</name>
    <name type="synonym">Pomatoschistus caucasicus</name>
    <dbReference type="NCBI Taxonomy" id="637954"/>
    <lineage>
        <taxon>Eukaryota</taxon>
        <taxon>Metazoa</taxon>
        <taxon>Chordata</taxon>
        <taxon>Craniata</taxon>
        <taxon>Vertebrata</taxon>
        <taxon>Euteleostomi</taxon>
        <taxon>Actinopterygii</taxon>
        <taxon>Neopterygii</taxon>
        <taxon>Teleostei</taxon>
        <taxon>Neoteleostei</taxon>
        <taxon>Acanthomorphata</taxon>
        <taxon>Gobiaria</taxon>
        <taxon>Gobiiformes</taxon>
        <taxon>Gobioidei</taxon>
        <taxon>Gobiidae</taxon>
        <taxon>Gobiinae</taxon>
        <taxon>Knipowitschia</taxon>
    </lineage>
</organism>
<evidence type="ECO:0000256" key="12">
    <source>
        <dbReference type="SAM" id="MobiDB-lite"/>
    </source>
</evidence>
<evidence type="ECO:0000256" key="1">
    <source>
        <dbReference type="ARBA" id="ARBA00004123"/>
    </source>
</evidence>
<dbReference type="FunFam" id="3.30.160.60:FF:000045">
    <property type="entry name" value="ZFP69 zinc finger protein B"/>
    <property type="match status" value="1"/>
</dbReference>
<dbReference type="FunFam" id="3.30.160.60:FF:000624">
    <property type="entry name" value="zinc finger protein 697"/>
    <property type="match status" value="1"/>
</dbReference>
<feature type="domain" description="C2H2-type" evidence="13">
    <location>
        <begin position="303"/>
        <end position="325"/>
    </location>
</feature>
<evidence type="ECO:0000256" key="6">
    <source>
        <dbReference type="ARBA" id="ARBA00022833"/>
    </source>
</evidence>